<organism evidence="2 3">
    <name type="scientific">Limibacillus halophilus</name>
    <dbReference type="NCBI Taxonomy" id="1579333"/>
    <lineage>
        <taxon>Bacteria</taxon>
        <taxon>Pseudomonadati</taxon>
        <taxon>Pseudomonadota</taxon>
        <taxon>Alphaproteobacteria</taxon>
        <taxon>Rhodospirillales</taxon>
        <taxon>Rhodovibrionaceae</taxon>
        <taxon>Limibacillus</taxon>
    </lineage>
</organism>
<keyword evidence="1" id="KW-0732">Signal</keyword>
<evidence type="ECO:0008006" key="4">
    <source>
        <dbReference type="Google" id="ProtNLM"/>
    </source>
</evidence>
<dbReference type="AlphaFoldDB" id="A0A839ST79"/>
<reference evidence="2 3" key="1">
    <citation type="submission" date="2020-08" db="EMBL/GenBank/DDBJ databases">
        <title>Genomic Encyclopedia of Type Strains, Phase III (KMG-III): the genomes of soil and plant-associated and newly described type strains.</title>
        <authorList>
            <person name="Whitman W."/>
        </authorList>
    </citation>
    <scope>NUCLEOTIDE SEQUENCE [LARGE SCALE GENOMIC DNA]</scope>
    <source>
        <strain evidence="2 3">CECT 8803</strain>
    </source>
</reference>
<name>A0A839ST79_9PROT</name>
<dbReference type="Pfam" id="PF16156">
    <property type="entry name" value="DUF4864"/>
    <property type="match status" value="1"/>
</dbReference>
<comment type="caution">
    <text evidence="2">The sequence shown here is derived from an EMBL/GenBank/DDBJ whole genome shotgun (WGS) entry which is preliminary data.</text>
</comment>
<evidence type="ECO:0000313" key="2">
    <source>
        <dbReference type="EMBL" id="MBB3065528.1"/>
    </source>
</evidence>
<accession>A0A839ST79</accession>
<proteinExistence type="predicted"/>
<sequence length="141" mass="15680">MRPLRFLLLIAALLSPAGLSAQPVGDSDRQAIQSTILAQIQAFRLDDAGTAFSYASPYIQEKFQNPGRFINIVRRNYQHVYRAQDVTFTELSVVEGHPIQQVHLVGPDGTAVIAAYIMQRQEDGSWKINGVHLRKADDTTS</sequence>
<dbReference type="RefSeq" id="WP_183416348.1">
    <property type="nucleotide sequence ID" value="NZ_JACHXA010000004.1"/>
</dbReference>
<protein>
    <recommendedName>
        <fullName evidence="4">DUF4864 domain-containing protein</fullName>
    </recommendedName>
</protein>
<dbReference type="InterPro" id="IPR032347">
    <property type="entry name" value="DUF4864"/>
</dbReference>
<dbReference type="EMBL" id="JACHXA010000004">
    <property type="protein sequence ID" value="MBB3065528.1"/>
    <property type="molecule type" value="Genomic_DNA"/>
</dbReference>
<evidence type="ECO:0000256" key="1">
    <source>
        <dbReference type="SAM" id="SignalP"/>
    </source>
</evidence>
<dbReference type="Proteomes" id="UP000581135">
    <property type="component" value="Unassembled WGS sequence"/>
</dbReference>
<feature type="signal peptide" evidence="1">
    <location>
        <begin position="1"/>
        <end position="21"/>
    </location>
</feature>
<keyword evidence="3" id="KW-1185">Reference proteome</keyword>
<feature type="chain" id="PRO_5032403039" description="DUF4864 domain-containing protein" evidence="1">
    <location>
        <begin position="22"/>
        <end position="141"/>
    </location>
</feature>
<gene>
    <name evidence="2" type="ORF">FHR98_001815</name>
</gene>
<evidence type="ECO:0000313" key="3">
    <source>
        <dbReference type="Proteomes" id="UP000581135"/>
    </source>
</evidence>